<dbReference type="InterPro" id="IPR012373">
    <property type="entry name" value="Ferrdict_sens_TM"/>
</dbReference>
<dbReference type="AlphaFoldDB" id="A0A2V1K3T5"/>
<comment type="caution">
    <text evidence="3">The sequence shown here is derived from an EMBL/GenBank/DDBJ whole genome shotgun (WGS) entry which is preliminary data.</text>
</comment>
<dbReference type="PIRSF" id="PIRSF018266">
    <property type="entry name" value="FecR"/>
    <property type="match status" value="1"/>
</dbReference>
<dbReference type="PANTHER" id="PTHR30273:SF2">
    <property type="entry name" value="PROTEIN FECR"/>
    <property type="match status" value="1"/>
</dbReference>
<gene>
    <name evidence="3" type="ORF">DD235_06720</name>
</gene>
<organism evidence="3 4">
    <name type="scientific">Corticimicrobacter populi</name>
    <dbReference type="NCBI Taxonomy" id="2175229"/>
    <lineage>
        <taxon>Bacteria</taxon>
        <taxon>Pseudomonadati</taxon>
        <taxon>Pseudomonadota</taxon>
        <taxon>Betaproteobacteria</taxon>
        <taxon>Burkholderiales</taxon>
        <taxon>Alcaligenaceae</taxon>
        <taxon>Corticimicrobacter</taxon>
    </lineage>
</organism>
<reference evidence="4" key="1">
    <citation type="submission" date="2018-05" db="EMBL/GenBank/DDBJ databases">
        <authorList>
            <person name="Li Y."/>
        </authorList>
    </citation>
    <scope>NUCLEOTIDE SEQUENCE [LARGE SCALE GENOMIC DNA]</scope>
    <source>
        <strain evidence="4">3d-2-2</strain>
    </source>
</reference>
<feature type="domain" description="FecR N-terminal" evidence="2">
    <location>
        <begin position="24"/>
        <end position="64"/>
    </location>
</feature>
<keyword evidence="4" id="KW-1185">Reference proteome</keyword>
<dbReference type="Proteomes" id="UP000245212">
    <property type="component" value="Unassembled WGS sequence"/>
</dbReference>
<dbReference type="InterPro" id="IPR032623">
    <property type="entry name" value="FecR_N"/>
</dbReference>
<dbReference type="PANTHER" id="PTHR30273">
    <property type="entry name" value="PERIPLASMIC SIGNAL SENSOR AND SIGMA FACTOR ACTIVATOR FECR-RELATED"/>
    <property type="match status" value="1"/>
</dbReference>
<protein>
    <submittedName>
        <fullName evidence="3">Siderophore-interacting protein</fullName>
    </submittedName>
</protein>
<evidence type="ECO:0000259" key="1">
    <source>
        <dbReference type="Pfam" id="PF04773"/>
    </source>
</evidence>
<dbReference type="Pfam" id="PF16220">
    <property type="entry name" value="DUF4880"/>
    <property type="match status" value="1"/>
</dbReference>
<dbReference type="GO" id="GO:0016989">
    <property type="term" value="F:sigma factor antagonist activity"/>
    <property type="evidence" value="ECO:0007669"/>
    <property type="project" value="TreeGrafter"/>
</dbReference>
<dbReference type="Gene3D" id="2.60.120.1440">
    <property type="match status" value="1"/>
</dbReference>
<evidence type="ECO:0000313" key="4">
    <source>
        <dbReference type="Proteomes" id="UP000245212"/>
    </source>
</evidence>
<name>A0A2V1K3T5_9BURK</name>
<evidence type="ECO:0000313" key="3">
    <source>
        <dbReference type="EMBL" id="PWF24013.1"/>
    </source>
</evidence>
<dbReference type="InterPro" id="IPR006860">
    <property type="entry name" value="FecR"/>
</dbReference>
<dbReference type="RefSeq" id="WP_109061292.1">
    <property type="nucleotide sequence ID" value="NZ_QETA01000002.1"/>
</dbReference>
<proteinExistence type="predicted"/>
<accession>A0A2V1K3T5</accession>
<sequence length="336" mass="37125">MRKPPIFRRVRPDAAQIPPEVIAAAADWLVRLREAPSPADVEACTLWRQSHPHHELAWQRMAALGEQIHDRTASFGQLAGHALRHPQLGRPSRRQALKVLATGGLVGLVAWQGYVHPARRRWVADYRTRPGEQRRIALADGGELLLNTASAVDIRYSGDQRLVVLQAGEVMIRTAPDRQNRPFVLQTRAGAITPVGTRFIVRDMDARTPVIAVSVQEGAVELHPVDAPASHTRVEAGQQAQLTFDSVEMLDAPIAGADSWTRGMLVADQMPLGEFIAELGRYRSGVLRCQPELAHLPVTGAFPLADTDRTLAMLAEVLPIEIRRTTDWWVRVAAKT</sequence>
<evidence type="ECO:0000259" key="2">
    <source>
        <dbReference type="Pfam" id="PF16220"/>
    </source>
</evidence>
<feature type="domain" description="FecR protein" evidence="1">
    <location>
        <begin position="125"/>
        <end position="221"/>
    </location>
</feature>
<dbReference type="EMBL" id="QETA01000002">
    <property type="protein sequence ID" value="PWF24013.1"/>
    <property type="molecule type" value="Genomic_DNA"/>
</dbReference>
<dbReference type="Pfam" id="PF04773">
    <property type="entry name" value="FecR"/>
    <property type="match status" value="1"/>
</dbReference>